<dbReference type="Pfam" id="PF01761">
    <property type="entry name" value="DHQ_synthase"/>
    <property type="match status" value="1"/>
</dbReference>
<gene>
    <name evidence="10" type="primary">acbC</name>
    <name evidence="10" type="ORF">XBP1_2430062</name>
</gene>
<keyword evidence="3" id="KW-0479">Metal-binding</keyword>
<evidence type="ECO:0000256" key="2">
    <source>
        <dbReference type="ARBA" id="ARBA00001941"/>
    </source>
</evidence>
<dbReference type="SUPFAM" id="SSF56796">
    <property type="entry name" value="Dehydroquinate synthase-like"/>
    <property type="match status" value="1"/>
</dbReference>
<keyword evidence="7" id="KW-0170">Cobalt</keyword>
<evidence type="ECO:0000256" key="5">
    <source>
        <dbReference type="ARBA" id="ARBA00023027"/>
    </source>
</evidence>
<dbReference type="GO" id="GO:0017000">
    <property type="term" value="P:antibiotic biosynthetic process"/>
    <property type="evidence" value="ECO:0007669"/>
    <property type="project" value="InterPro"/>
</dbReference>
<sequence>MENINTSNKKIHSTQWSIKASLPVNYTVEVIQGLFDPNNNHLYHICKNLKEENSRVIVFVDNNVDAHYGDTIKNYFNKYKIRFVWYPIRGDEEAKNIDSVLTVAKQISDSGLLRRSEKIIVIGGGVVMDVVGFTANLYRRGIPYIRIPTTLMGQVDAGIGVKTGINYMEHKNRLGTYFSPEATLIDPEFLKTVSQRHITNGVSEIIKMALIKDAQLFNLLEQAIDDLTPQGFASYGPVHQEIVERAIDGMLQELEPNLWEDNLERIVDYGHTFSPSLELKSNPPLLHGEAVAVDMALCIALSFSRGLITKRDADRCVRLIQRSSLPIYNSVFTLSMLEKALNDTIKHRDGFQRVPLMSAIGCAIFCNDLTSSDLDYALKYINIFNNLGEGIVSHVHE</sequence>
<comment type="caution">
    <text evidence="10">The sequence shown here is derived from an EMBL/GenBank/DDBJ whole genome shotgun (WGS) entry which is preliminary data.</text>
</comment>
<evidence type="ECO:0000256" key="7">
    <source>
        <dbReference type="ARBA" id="ARBA00023285"/>
    </source>
</evidence>
<dbReference type="RefSeq" id="WP_051870673.1">
    <property type="nucleotide sequence ID" value="NZ_CAWLWN010000206.1"/>
</dbReference>
<dbReference type="GO" id="GO:0046872">
    <property type="term" value="F:metal ion binding"/>
    <property type="evidence" value="ECO:0007669"/>
    <property type="project" value="UniProtKB-KW"/>
</dbReference>
<keyword evidence="6 10" id="KW-0456">Lyase</keyword>
<dbReference type="Gene3D" id="1.20.1090.10">
    <property type="entry name" value="Dehydroquinate synthase-like - alpha domain"/>
    <property type="match status" value="1"/>
</dbReference>
<evidence type="ECO:0000256" key="3">
    <source>
        <dbReference type="ARBA" id="ARBA00022723"/>
    </source>
</evidence>
<dbReference type="InterPro" id="IPR056179">
    <property type="entry name" value="DHQS_C"/>
</dbReference>
<proteinExistence type="predicted"/>
<name>A0A077NFC8_XENBV</name>
<keyword evidence="4" id="KW-0547">Nucleotide-binding</keyword>
<dbReference type="CDD" id="cd08199">
    <property type="entry name" value="EEVS"/>
    <property type="match status" value="1"/>
</dbReference>
<dbReference type="Proteomes" id="UP000028511">
    <property type="component" value="Unassembled WGS sequence"/>
</dbReference>
<evidence type="ECO:0000256" key="6">
    <source>
        <dbReference type="ARBA" id="ARBA00023239"/>
    </source>
</evidence>
<dbReference type="Pfam" id="PF24621">
    <property type="entry name" value="DHQS_C"/>
    <property type="match status" value="1"/>
</dbReference>
<feature type="domain" description="3-dehydroquinate synthase C-terminal" evidence="9">
    <location>
        <begin position="201"/>
        <end position="341"/>
    </location>
</feature>
<accession>A0A077NFC8</accession>
<evidence type="ECO:0000256" key="1">
    <source>
        <dbReference type="ARBA" id="ARBA00001911"/>
    </source>
</evidence>
<dbReference type="AlphaFoldDB" id="A0A077NFC8"/>
<dbReference type="Gene3D" id="3.40.50.1970">
    <property type="match status" value="1"/>
</dbReference>
<dbReference type="InterPro" id="IPR050071">
    <property type="entry name" value="Dehydroquinate_synthase"/>
</dbReference>
<dbReference type="EC" id="4.2.3.-" evidence="10"/>
<dbReference type="PIRSF" id="PIRSF001455">
    <property type="entry name" value="DHQ_synth"/>
    <property type="match status" value="1"/>
</dbReference>
<dbReference type="InterPro" id="IPR030960">
    <property type="entry name" value="DHQS/DOIS_N"/>
</dbReference>
<feature type="domain" description="3-dehydroquinate synthase N-terminal" evidence="8">
    <location>
        <begin position="88"/>
        <end position="199"/>
    </location>
</feature>
<dbReference type="GO" id="GO:0003856">
    <property type="term" value="F:3-dehydroquinate synthase activity"/>
    <property type="evidence" value="ECO:0007669"/>
    <property type="project" value="TreeGrafter"/>
</dbReference>
<dbReference type="InterPro" id="IPR035872">
    <property type="entry name" value="EEVS-like"/>
</dbReference>
<dbReference type="GO" id="GO:0000166">
    <property type="term" value="F:nucleotide binding"/>
    <property type="evidence" value="ECO:0007669"/>
    <property type="project" value="UniProtKB-KW"/>
</dbReference>
<evidence type="ECO:0000256" key="4">
    <source>
        <dbReference type="ARBA" id="ARBA00022741"/>
    </source>
</evidence>
<comment type="cofactor">
    <cofactor evidence="1">
        <name>NAD(+)</name>
        <dbReference type="ChEBI" id="CHEBI:57540"/>
    </cofactor>
</comment>
<dbReference type="HOGENOM" id="CLU_001201_0_4_6"/>
<evidence type="ECO:0000313" key="10">
    <source>
        <dbReference type="EMBL" id="CDG97068.1"/>
    </source>
</evidence>
<dbReference type="PANTHER" id="PTHR43622">
    <property type="entry name" value="3-DEHYDROQUINATE SYNTHASE"/>
    <property type="match status" value="1"/>
</dbReference>
<protein>
    <submittedName>
        <fullName evidence="10">2-epi-5-epi-valiolone synthase</fullName>
        <ecNumber evidence="10">4.2.3.-</ecNumber>
    </submittedName>
</protein>
<organism evidence="10 11">
    <name type="scientific">Xenorhabdus bovienii str. puntauvense</name>
    <dbReference type="NCBI Taxonomy" id="1398201"/>
    <lineage>
        <taxon>Bacteria</taxon>
        <taxon>Pseudomonadati</taxon>
        <taxon>Pseudomonadota</taxon>
        <taxon>Gammaproteobacteria</taxon>
        <taxon>Enterobacterales</taxon>
        <taxon>Morganellaceae</taxon>
        <taxon>Xenorhabdus</taxon>
    </lineage>
</organism>
<dbReference type="InterPro" id="IPR030963">
    <property type="entry name" value="DHQ_synth_fam"/>
</dbReference>
<evidence type="ECO:0000313" key="11">
    <source>
        <dbReference type="Proteomes" id="UP000028511"/>
    </source>
</evidence>
<dbReference type="GO" id="GO:0009073">
    <property type="term" value="P:aromatic amino acid family biosynthetic process"/>
    <property type="evidence" value="ECO:0007669"/>
    <property type="project" value="InterPro"/>
</dbReference>
<keyword evidence="5" id="KW-0520">NAD</keyword>
<reference evidence="10" key="1">
    <citation type="submission" date="2013-07" db="EMBL/GenBank/DDBJ databases">
        <title>Sub-species coevolution in mutualistic symbiosis.</title>
        <authorList>
            <person name="Murfin K."/>
            <person name="Klassen J."/>
            <person name="Lee M."/>
            <person name="Forst S."/>
            <person name="Stock P."/>
            <person name="Goodrich-Blair H."/>
        </authorList>
    </citation>
    <scope>NUCLEOTIDE SEQUENCE [LARGE SCALE GENOMIC DNA]</scope>
    <source>
        <strain evidence="10">Puntauvense</strain>
    </source>
</reference>
<comment type="cofactor">
    <cofactor evidence="2">
        <name>Co(2+)</name>
        <dbReference type="ChEBI" id="CHEBI:48828"/>
    </cofactor>
</comment>
<evidence type="ECO:0000259" key="8">
    <source>
        <dbReference type="Pfam" id="PF01761"/>
    </source>
</evidence>
<dbReference type="EMBL" id="CBSW010000161">
    <property type="protein sequence ID" value="CDG97068.1"/>
    <property type="molecule type" value="Genomic_DNA"/>
</dbReference>
<evidence type="ECO:0000259" key="9">
    <source>
        <dbReference type="Pfam" id="PF24621"/>
    </source>
</evidence>
<dbReference type="PANTHER" id="PTHR43622:SF3">
    <property type="entry name" value="2-EPI-5-EPI-VALIOLONE SYNTHASE"/>
    <property type="match status" value="1"/>
</dbReference>